<sequence>MEVLASIAFASRTQNSNSPLLMWLWTVAIGQASHSNLQKQSKAMIIEDECKRNLQVWLRIAKAKEYSEMGNWEAVCALVAAGIYGIILFPNQKNFVDINAIRLFVRRNPIPTLIGDVYYSVHNRNEKRRGGLIRCCAQLLFKWFTGYLPSKGAFVLLGQNVNWATKLMGLRAKDMDWTHSSGVGRDFICSCRGYPNVPLIGVQGCINYNPTLLKRQMGFAMELPPYKSDVQESVYFPVEGNQARVKQVAEAWRSIQRKGKASWGKANNRSFPPFDDWLSKRVELTCLPFPMVDPWYPLIEETPSTVSMDEFLEMKQERDQLLTEKTELEMSVARVQRVNQELKGKMEDQDKRHALEAKRFEMDTAYYGKISQALVSSNREHDITKERLARASKVIKDEKRRQILVKGQRDDRVRVLIAEWETKLKVREAENLKIMAEKDHYMAERDHYFRQMKIHQKEVGRLQQENTELRFAAEFARMEDEIGPSVGPSSS</sequence>
<comment type="caution">
    <text evidence="3">The sequence shown here is derived from an EMBL/GenBank/DDBJ whole genome shotgun (WGS) entry which is preliminary data.</text>
</comment>
<dbReference type="AlphaFoldDB" id="A0A9D4WIT2"/>
<evidence type="ECO:0000259" key="2">
    <source>
        <dbReference type="Pfam" id="PF24924"/>
    </source>
</evidence>
<keyword evidence="1" id="KW-0175">Coiled coil</keyword>
<dbReference type="EMBL" id="JAMSHJ010000005">
    <property type="protein sequence ID" value="KAI5402379.1"/>
    <property type="molecule type" value="Genomic_DNA"/>
</dbReference>
<evidence type="ECO:0000256" key="1">
    <source>
        <dbReference type="SAM" id="Coils"/>
    </source>
</evidence>
<feature type="domain" description="DUF7745" evidence="2">
    <location>
        <begin position="60"/>
        <end position="283"/>
    </location>
</feature>
<dbReference type="InterPro" id="IPR056647">
    <property type="entry name" value="DUF7745"/>
</dbReference>
<proteinExistence type="predicted"/>
<organism evidence="3 4">
    <name type="scientific">Pisum sativum</name>
    <name type="common">Garden pea</name>
    <name type="synonym">Lathyrus oleraceus</name>
    <dbReference type="NCBI Taxonomy" id="3888"/>
    <lineage>
        <taxon>Eukaryota</taxon>
        <taxon>Viridiplantae</taxon>
        <taxon>Streptophyta</taxon>
        <taxon>Embryophyta</taxon>
        <taxon>Tracheophyta</taxon>
        <taxon>Spermatophyta</taxon>
        <taxon>Magnoliopsida</taxon>
        <taxon>eudicotyledons</taxon>
        <taxon>Gunneridae</taxon>
        <taxon>Pentapetalae</taxon>
        <taxon>rosids</taxon>
        <taxon>fabids</taxon>
        <taxon>Fabales</taxon>
        <taxon>Fabaceae</taxon>
        <taxon>Papilionoideae</taxon>
        <taxon>50 kb inversion clade</taxon>
        <taxon>NPAAA clade</taxon>
        <taxon>Hologalegina</taxon>
        <taxon>IRL clade</taxon>
        <taxon>Fabeae</taxon>
        <taxon>Lathyrus</taxon>
    </lineage>
</organism>
<dbReference type="Gramene" id="Psat05G0012100-T1">
    <property type="protein sequence ID" value="KAI5402379.1"/>
    <property type="gene ID" value="KIW84_050121"/>
</dbReference>
<dbReference type="Pfam" id="PF24924">
    <property type="entry name" value="DUF7745"/>
    <property type="match status" value="1"/>
</dbReference>
<dbReference type="PANTHER" id="PTHR48154:SF1">
    <property type="entry name" value="PROTEIN, PUTATIVE-RELATED"/>
    <property type="match status" value="1"/>
</dbReference>
<dbReference type="PANTHER" id="PTHR48154">
    <property type="entry name" value="PROTEIN, PUTATIVE-RELATED"/>
    <property type="match status" value="1"/>
</dbReference>
<keyword evidence="4" id="KW-1185">Reference proteome</keyword>
<gene>
    <name evidence="3" type="ORF">KIW84_050121</name>
</gene>
<evidence type="ECO:0000313" key="3">
    <source>
        <dbReference type="EMBL" id="KAI5402379.1"/>
    </source>
</evidence>
<dbReference type="Proteomes" id="UP001058974">
    <property type="component" value="Chromosome 5"/>
</dbReference>
<protein>
    <recommendedName>
        <fullName evidence="2">DUF7745 domain-containing protein</fullName>
    </recommendedName>
</protein>
<name>A0A9D4WIT2_PEA</name>
<reference evidence="3 4" key="1">
    <citation type="journal article" date="2022" name="Nat. Genet.">
        <title>Improved pea reference genome and pan-genome highlight genomic features and evolutionary characteristics.</title>
        <authorList>
            <person name="Yang T."/>
            <person name="Liu R."/>
            <person name="Luo Y."/>
            <person name="Hu S."/>
            <person name="Wang D."/>
            <person name="Wang C."/>
            <person name="Pandey M.K."/>
            <person name="Ge S."/>
            <person name="Xu Q."/>
            <person name="Li N."/>
            <person name="Li G."/>
            <person name="Huang Y."/>
            <person name="Saxena R.K."/>
            <person name="Ji Y."/>
            <person name="Li M."/>
            <person name="Yan X."/>
            <person name="He Y."/>
            <person name="Liu Y."/>
            <person name="Wang X."/>
            <person name="Xiang C."/>
            <person name="Varshney R.K."/>
            <person name="Ding H."/>
            <person name="Gao S."/>
            <person name="Zong X."/>
        </authorList>
    </citation>
    <scope>NUCLEOTIDE SEQUENCE [LARGE SCALE GENOMIC DNA]</scope>
    <source>
        <strain evidence="3 4">cv. Zhongwan 6</strain>
    </source>
</reference>
<accession>A0A9D4WIT2</accession>
<evidence type="ECO:0000313" key="4">
    <source>
        <dbReference type="Proteomes" id="UP001058974"/>
    </source>
</evidence>
<feature type="coiled-coil region" evidence="1">
    <location>
        <begin position="325"/>
        <end position="352"/>
    </location>
</feature>